<keyword evidence="2" id="KW-0378">Hydrolase</keyword>
<evidence type="ECO:0000256" key="1">
    <source>
        <dbReference type="ARBA" id="ARBA00009199"/>
    </source>
</evidence>
<sequence>MAHVWQELIADKKKRQRDAIPKDWLIDIPDGAVLDVTAVPERCGLFSNRELAITSTVDVTTLLRRLATGEWSSLEVTQAFYKRAIIAHQVVNCLTEIFIEKALARAAELDAQLKATGKTAGPLHGLPVSLKDQFSISGIETTMGYASWIGRHAKHNAPMVDILYECGAVPFVKTNLPQTLLWIETNNLIFGRTVNPANRTLTAGGSSGGECALIAMRGSPFGLGTDLGGSVRIPAAFNGLYGFKPSADRLPSHGVSSSLAGLHSVRSAVGPISASLDGIITFMRAAIGGKPWLKDPLVVPKAWNEEEYALVNHGAGKSLCFAIMWNDGVIAPHPPIVRALKMTKDALLAAGHRVIDWQPHQHLEIGNLINNIWRAGSGEELRTVTSTSGEPILASMGLDENTAGTSFFASGDGISSYDLWQLNKKLLDVRKQYLDLWQNSAEATGTGRPIDAIICPAAPCAAPPHGMNRYSNYTRVWNALDHVAAVFPVTKVNPIVDVKQPEHDFMSPLDKIYYEMYEPSTFLNAPVGLQIVGRTLEEEAVEALMSSVDLGHLTVFPWRKL</sequence>
<dbReference type="GeneID" id="24099977"/>
<dbReference type="SUPFAM" id="SSF75304">
    <property type="entry name" value="Amidase signature (AS) enzymes"/>
    <property type="match status" value="1"/>
</dbReference>
<organism evidence="5 6">
    <name type="scientific">Fibroporia radiculosa</name>
    <dbReference type="NCBI Taxonomy" id="599839"/>
    <lineage>
        <taxon>Eukaryota</taxon>
        <taxon>Fungi</taxon>
        <taxon>Dikarya</taxon>
        <taxon>Basidiomycota</taxon>
        <taxon>Agaricomycotina</taxon>
        <taxon>Agaricomycetes</taxon>
        <taxon>Polyporales</taxon>
        <taxon>Fibroporiaceae</taxon>
        <taxon>Fibroporia</taxon>
    </lineage>
</organism>
<dbReference type="AlphaFoldDB" id="J4IBQ4"/>
<dbReference type="HOGENOM" id="CLU_009600_9_2_1"/>
<dbReference type="InterPro" id="IPR023631">
    <property type="entry name" value="Amidase_dom"/>
</dbReference>
<accession>J4IBQ4</accession>
<comment type="similarity">
    <text evidence="1">Belongs to the amidase family.</text>
</comment>
<feature type="domain" description="Amidase" evidence="4">
    <location>
        <begin position="75"/>
        <end position="541"/>
    </location>
</feature>
<dbReference type="EMBL" id="HE797178">
    <property type="protein sequence ID" value="CCM05066.1"/>
    <property type="molecule type" value="Genomic_DNA"/>
</dbReference>
<keyword evidence="6" id="KW-1185">Reference proteome</keyword>
<dbReference type="RefSeq" id="XP_012184349.1">
    <property type="nucleotide sequence ID" value="XM_012328959.1"/>
</dbReference>
<evidence type="ECO:0000259" key="4">
    <source>
        <dbReference type="Pfam" id="PF01425"/>
    </source>
</evidence>
<reference evidence="5 6" key="1">
    <citation type="journal article" date="2012" name="Appl. Environ. Microbiol.">
        <title>Short-read sequencing for genomic analysis of the brown rot fungus Fibroporia radiculosa.</title>
        <authorList>
            <person name="Tang J.D."/>
            <person name="Perkins A.D."/>
            <person name="Sonstegard T.S."/>
            <person name="Schroeder S.G."/>
            <person name="Burgess S.C."/>
            <person name="Diehl S.V."/>
        </authorList>
    </citation>
    <scope>NUCLEOTIDE SEQUENCE [LARGE SCALE GENOMIC DNA]</scope>
    <source>
        <strain evidence="5 6">TFFH 294</strain>
    </source>
</reference>
<dbReference type="PIRSF" id="PIRSF001221">
    <property type="entry name" value="Amidase_fungi"/>
    <property type="match status" value="1"/>
</dbReference>
<protein>
    <recommendedName>
        <fullName evidence="4">Amidase domain-containing protein</fullName>
    </recommendedName>
</protein>
<dbReference type="Pfam" id="PF01425">
    <property type="entry name" value="Amidase"/>
    <property type="match status" value="1"/>
</dbReference>
<dbReference type="PANTHER" id="PTHR46072:SF2">
    <property type="entry name" value="AMIDASE (EUROFUNG)"/>
    <property type="match status" value="1"/>
</dbReference>
<evidence type="ECO:0000256" key="3">
    <source>
        <dbReference type="PIRSR" id="PIRSR001221-1"/>
    </source>
</evidence>
<gene>
    <name evidence="5" type="ORF">FIBRA_07272</name>
</gene>
<dbReference type="Gene3D" id="3.90.1300.10">
    <property type="entry name" value="Amidase signature (AS) domain"/>
    <property type="match status" value="1"/>
</dbReference>
<dbReference type="STRING" id="599839.J4IBQ4"/>
<feature type="active site" description="Charge relay system" evidence="3">
    <location>
        <position position="206"/>
    </location>
</feature>
<dbReference type="InParanoid" id="J4IBQ4"/>
<dbReference type="InterPro" id="IPR036928">
    <property type="entry name" value="AS_sf"/>
</dbReference>
<dbReference type="OrthoDB" id="6428749at2759"/>
<dbReference type="GO" id="GO:0016787">
    <property type="term" value="F:hydrolase activity"/>
    <property type="evidence" value="ECO:0007669"/>
    <property type="project" value="UniProtKB-KW"/>
</dbReference>
<name>J4IBQ4_9APHY</name>
<dbReference type="Proteomes" id="UP000006352">
    <property type="component" value="Unassembled WGS sequence"/>
</dbReference>
<proteinExistence type="inferred from homology"/>
<evidence type="ECO:0000313" key="5">
    <source>
        <dbReference type="EMBL" id="CCM05066.1"/>
    </source>
</evidence>
<evidence type="ECO:0000256" key="2">
    <source>
        <dbReference type="ARBA" id="ARBA00022801"/>
    </source>
</evidence>
<evidence type="ECO:0000313" key="6">
    <source>
        <dbReference type="Proteomes" id="UP000006352"/>
    </source>
</evidence>
<feature type="active site" description="Acyl-ester intermediate" evidence="3">
    <location>
        <position position="230"/>
    </location>
</feature>
<dbReference type="PANTHER" id="PTHR46072">
    <property type="entry name" value="AMIDASE-RELATED-RELATED"/>
    <property type="match status" value="1"/>
</dbReference>
<feature type="active site" description="Charge relay system" evidence="3">
    <location>
        <position position="131"/>
    </location>
</feature>